<comment type="caution">
    <text evidence="2">The sequence shown here is derived from an EMBL/GenBank/DDBJ whole genome shotgun (WGS) entry which is preliminary data.</text>
</comment>
<gene>
    <name evidence="2" type="ORF">PF007_g32419</name>
</gene>
<proteinExistence type="predicted"/>
<feature type="chain" id="PRO_5025419264" description="RxLR effector protein" evidence="1">
    <location>
        <begin position="29"/>
        <end position="64"/>
    </location>
</feature>
<dbReference type="AlphaFoldDB" id="A0A6A3P842"/>
<reference evidence="2 3" key="1">
    <citation type="submission" date="2018-08" db="EMBL/GenBank/DDBJ databases">
        <title>Genomic investigation of the strawberry pathogen Phytophthora fragariae indicates pathogenicity is determined by transcriptional variation in three key races.</title>
        <authorList>
            <person name="Adams T.M."/>
            <person name="Armitage A.D."/>
            <person name="Sobczyk M.K."/>
            <person name="Bates H.J."/>
            <person name="Dunwell J.M."/>
            <person name="Nellist C.F."/>
            <person name="Harrison R.J."/>
        </authorList>
    </citation>
    <scope>NUCLEOTIDE SEQUENCE [LARGE SCALE GENOMIC DNA]</scope>
    <source>
        <strain evidence="2 3">NOV-71</strain>
    </source>
</reference>
<dbReference type="EMBL" id="QXFZ01009004">
    <property type="protein sequence ID" value="KAE9055109.1"/>
    <property type="molecule type" value="Genomic_DNA"/>
</dbReference>
<dbReference type="Proteomes" id="UP000441208">
    <property type="component" value="Unassembled WGS sequence"/>
</dbReference>
<evidence type="ECO:0000313" key="3">
    <source>
        <dbReference type="Proteomes" id="UP000441208"/>
    </source>
</evidence>
<protein>
    <recommendedName>
        <fullName evidence="4">RxLR effector protein</fullName>
    </recommendedName>
</protein>
<keyword evidence="1" id="KW-0732">Signal</keyword>
<sequence length="64" mass="7109">MMTWSSMGSHVRVMMWLSVVSHLRSSMGSRGWSSGSSPKKLTRPNNWLRVLVTMLSSGTPSLLT</sequence>
<name>A0A6A3P842_9STRA</name>
<evidence type="ECO:0000313" key="2">
    <source>
        <dbReference type="EMBL" id="KAE9055109.1"/>
    </source>
</evidence>
<evidence type="ECO:0000256" key="1">
    <source>
        <dbReference type="SAM" id="SignalP"/>
    </source>
</evidence>
<accession>A0A6A3P842</accession>
<organism evidence="2 3">
    <name type="scientific">Phytophthora fragariae</name>
    <dbReference type="NCBI Taxonomy" id="53985"/>
    <lineage>
        <taxon>Eukaryota</taxon>
        <taxon>Sar</taxon>
        <taxon>Stramenopiles</taxon>
        <taxon>Oomycota</taxon>
        <taxon>Peronosporomycetes</taxon>
        <taxon>Peronosporales</taxon>
        <taxon>Peronosporaceae</taxon>
        <taxon>Phytophthora</taxon>
    </lineage>
</organism>
<feature type="signal peptide" evidence="1">
    <location>
        <begin position="1"/>
        <end position="28"/>
    </location>
</feature>
<evidence type="ECO:0008006" key="4">
    <source>
        <dbReference type="Google" id="ProtNLM"/>
    </source>
</evidence>